<dbReference type="Gene3D" id="3.10.450.50">
    <property type="match status" value="1"/>
</dbReference>
<dbReference type="InterPro" id="IPR027843">
    <property type="entry name" value="DUF4440"/>
</dbReference>
<evidence type="ECO:0000256" key="1">
    <source>
        <dbReference type="SAM" id="SignalP"/>
    </source>
</evidence>
<proteinExistence type="predicted"/>
<evidence type="ECO:0000313" key="4">
    <source>
        <dbReference type="Proteomes" id="UP000540989"/>
    </source>
</evidence>
<evidence type="ECO:0000259" key="2">
    <source>
        <dbReference type="Pfam" id="PF14534"/>
    </source>
</evidence>
<dbReference type="GO" id="GO:0016853">
    <property type="term" value="F:isomerase activity"/>
    <property type="evidence" value="ECO:0007669"/>
    <property type="project" value="UniProtKB-KW"/>
</dbReference>
<comment type="caution">
    <text evidence="3">The sequence shown here is derived from an EMBL/GenBank/DDBJ whole genome shotgun (WGS) entry which is preliminary data.</text>
</comment>
<dbReference type="InterPro" id="IPR006311">
    <property type="entry name" value="TAT_signal"/>
</dbReference>
<protein>
    <submittedName>
        <fullName evidence="3">Ketosteroid isomerase-like protein</fullName>
    </submittedName>
</protein>
<dbReference type="AlphaFoldDB" id="A0A7W7ZJP9"/>
<reference evidence="3 4" key="1">
    <citation type="submission" date="2020-08" db="EMBL/GenBank/DDBJ databases">
        <title>Genomic Encyclopedia of Type Strains, Phase IV (KMG-V): Genome sequencing to study the core and pangenomes of soil and plant-associated prokaryotes.</title>
        <authorList>
            <person name="Whitman W."/>
        </authorList>
    </citation>
    <scope>NUCLEOTIDE SEQUENCE [LARGE SCALE GENOMIC DNA]</scope>
    <source>
        <strain evidence="3 4">M8UP14</strain>
    </source>
</reference>
<dbReference type="Pfam" id="PF14534">
    <property type="entry name" value="DUF4440"/>
    <property type="match status" value="1"/>
</dbReference>
<keyword evidence="3" id="KW-0413">Isomerase</keyword>
<keyword evidence="4" id="KW-1185">Reference proteome</keyword>
<evidence type="ECO:0000313" key="3">
    <source>
        <dbReference type="EMBL" id="MBB5061176.1"/>
    </source>
</evidence>
<feature type="signal peptide" evidence="1">
    <location>
        <begin position="1"/>
        <end position="30"/>
    </location>
</feature>
<dbReference type="Proteomes" id="UP000540989">
    <property type="component" value="Unassembled WGS sequence"/>
</dbReference>
<keyword evidence="1" id="KW-0732">Signal</keyword>
<dbReference type="InterPro" id="IPR032710">
    <property type="entry name" value="NTF2-like_dom_sf"/>
</dbReference>
<accession>A0A7W7ZJP9</accession>
<dbReference type="SUPFAM" id="SSF54427">
    <property type="entry name" value="NTF2-like"/>
    <property type="match status" value="1"/>
</dbReference>
<dbReference type="RefSeq" id="WP_184223923.1">
    <property type="nucleotide sequence ID" value="NZ_JACHIP010000030.1"/>
</dbReference>
<feature type="domain" description="DUF4440" evidence="2">
    <location>
        <begin position="39"/>
        <end position="158"/>
    </location>
</feature>
<sequence>MTTSVSNRRSFFLSAVSLAGAAAVSSNLIAQPAPTNLTAFLKTYDDAWASHDPLAIAMLHSADVLVVNRFGSMLEGRPELERAMQFLHAAGGPFHAVTFPRQELLVSRMLKTDMATLHARWKNPTMGPGDQLAHGNQTPWVDLLSTYLLARQGDTWQIVQHDLHSVDPIKFPFKTKWNG</sequence>
<dbReference type="EMBL" id="JACHIP010000030">
    <property type="protein sequence ID" value="MBB5061176.1"/>
    <property type="molecule type" value="Genomic_DNA"/>
</dbReference>
<gene>
    <name evidence="3" type="ORF">HDF16_005912</name>
</gene>
<organism evidence="3 4">
    <name type="scientific">Granulicella aggregans</name>
    <dbReference type="NCBI Taxonomy" id="474949"/>
    <lineage>
        <taxon>Bacteria</taxon>
        <taxon>Pseudomonadati</taxon>
        <taxon>Acidobacteriota</taxon>
        <taxon>Terriglobia</taxon>
        <taxon>Terriglobales</taxon>
        <taxon>Acidobacteriaceae</taxon>
        <taxon>Granulicella</taxon>
    </lineage>
</organism>
<feature type="chain" id="PRO_5031372171" evidence="1">
    <location>
        <begin position="31"/>
        <end position="179"/>
    </location>
</feature>
<name>A0A7W7ZJP9_9BACT</name>
<dbReference type="PROSITE" id="PS51318">
    <property type="entry name" value="TAT"/>
    <property type="match status" value="1"/>
</dbReference>